<dbReference type="InterPro" id="IPR036390">
    <property type="entry name" value="WH_DNA-bd_sf"/>
</dbReference>
<proteinExistence type="predicted"/>
<dbReference type="InterPro" id="IPR011991">
    <property type="entry name" value="ArsR-like_HTH"/>
</dbReference>
<dbReference type="EMBL" id="JBHSZQ010000050">
    <property type="protein sequence ID" value="MFC7127467.1"/>
    <property type="molecule type" value="Genomic_DNA"/>
</dbReference>
<dbReference type="Gene3D" id="1.10.10.10">
    <property type="entry name" value="Winged helix-like DNA-binding domain superfamily/Winged helix DNA-binding domain"/>
    <property type="match status" value="1"/>
</dbReference>
<dbReference type="CDD" id="cd00090">
    <property type="entry name" value="HTH_ARSR"/>
    <property type="match status" value="1"/>
</dbReference>
<reference evidence="1 2" key="1">
    <citation type="journal article" date="2014" name="Int. J. Syst. Evol. Microbiol.">
        <title>Complete genome sequence of Corynebacterium casei LMG S-19264T (=DSM 44701T), isolated from a smear-ripened cheese.</title>
        <authorList>
            <consortium name="US DOE Joint Genome Institute (JGI-PGF)"/>
            <person name="Walter F."/>
            <person name="Albersmeier A."/>
            <person name="Kalinowski J."/>
            <person name="Ruckert C."/>
        </authorList>
    </citation>
    <scope>NUCLEOTIDE SEQUENCE [LARGE SCALE GENOMIC DNA]</scope>
    <source>
        <strain evidence="1 2">CGMCC 4.7215</strain>
    </source>
</reference>
<evidence type="ECO:0000313" key="2">
    <source>
        <dbReference type="Proteomes" id="UP001596414"/>
    </source>
</evidence>
<dbReference type="Proteomes" id="UP001596414">
    <property type="component" value="Unassembled WGS sequence"/>
</dbReference>
<dbReference type="Pfam" id="PF12840">
    <property type="entry name" value="HTH_20"/>
    <property type="match status" value="1"/>
</dbReference>
<protein>
    <submittedName>
        <fullName evidence="1">ArsR/SmtB family transcription factor</fullName>
    </submittedName>
</protein>
<dbReference type="InterPro" id="IPR036388">
    <property type="entry name" value="WH-like_DNA-bd_sf"/>
</dbReference>
<name>A0ABD5XC98_9EURY</name>
<dbReference type="RefSeq" id="WP_267637895.1">
    <property type="nucleotide sequence ID" value="NZ_JAODIY010000011.1"/>
</dbReference>
<dbReference type="SUPFAM" id="SSF46785">
    <property type="entry name" value="Winged helix' DNA-binding domain"/>
    <property type="match status" value="1"/>
</dbReference>
<gene>
    <name evidence="1" type="ORF">ACFQJ7_15825</name>
</gene>
<sequence length="114" mass="13198">MSDNTELSTVVGLLDDEYARQILQATSIDRLSKTELAEECDVSAPTVSRRIDRLESVGLVEEETRLRSDGHHDTVYVATLDRFEIQLRDGEFEYDLQCIERDLSDELERLWSKF</sequence>
<comment type="caution">
    <text evidence="1">The sequence shown here is derived from an EMBL/GenBank/DDBJ whole genome shotgun (WGS) entry which is preliminary data.</text>
</comment>
<organism evidence="1 2">
    <name type="scientific">Halovenus rubra</name>
    <dbReference type="NCBI Taxonomy" id="869890"/>
    <lineage>
        <taxon>Archaea</taxon>
        <taxon>Methanobacteriati</taxon>
        <taxon>Methanobacteriota</taxon>
        <taxon>Stenosarchaea group</taxon>
        <taxon>Halobacteria</taxon>
        <taxon>Halobacteriales</taxon>
        <taxon>Haloarculaceae</taxon>
        <taxon>Halovenus</taxon>
    </lineage>
</organism>
<accession>A0ABD5XC98</accession>
<evidence type="ECO:0000313" key="1">
    <source>
        <dbReference type="EMBL" id="MFC7127467.1"/>
    </source>
</evidence>
<dbReference type="AlphaFoldDB" id="A0ABD5XC98"/>